<reference evidence="2" key="1">
    <citation type="submission" date="2020-10" db="EMBL/GenBank/DDBJ databases">
        <authorList>
            <person name="Castelo-Branco R."/>
            <person name="Eusebio N."/>
            <person name="Adriana R."/>
            <person name="Vieira A."/>
            <person name="Brugerolle De Fraissinette N."/>
            <person name="Rezende De Castro R."/>
            <person name="Schneider M.P."/>
            <person name="Vasconcelos V."/>
            <person name="Leao P.N."/>
        </authorList>
    </citation>
    <scope>NUCLEOTIDE SEQUENCE</scope>
    <source>
        <strain evidence="2">LEGE 12446</strain>
    </source>
</reference>
<accession>A0A8J7D2Z3</accession>
<proteinExistence type="predicted"/>
<protein>
    <submittedName>
        <fullName evidence="2">DUF928 domain-containing protein</fullName>
    </submittedName>
</protein>
<evidence type="ECO:0000313" key="2">
    <source>
        <dbReference type="EMBL" id="MBE9025353.1"/>
    </source>
</evidence>
<dbReference type="AlphaFoldDB" id="A0A8J7D2Z3"/>
<dbReference type="EMBL" id="JADEXS010000401">
    <property type="protein sequence ID" value="MBE9025353.1"/>
    <property type="molecule type" value="Genomic_DNA"/>
</dbReference>
<dbReference type="Proteomes" id="UP000622533">
    <property type="component" value="Unassembled WGS sequence"/>
</dbReference>
<evidence type="ECO:0000256" key="1">
    <source>
        <dbReference type="SAM" id="MobiDB-lite"/>
    </source>
</evidence>
<evidence type="ECO:0000313" key="3">
    <source>
        <dbReference type="Proteomes" id="UP000622533"/>
    </source>
</evidence>
<sequence>MKSFQFTIALAIVFTSNISYPLQLHALPVNNHLASVKFIPPPPPPDRSATGSRGGAASRGCNTANQTVTALVPTYQQTLKQSEQMVVPIIQVWGLTNSEHPDFFFFVPYDASSIANIEFVLKDETSNKSQTLYRTYLTPPESPGIISVHLPPSATLSEVGKMYHWFFKVRVQCDQKQPMKLDYVNGWVQRVNQNSTLTEQFKQASIEQKARLYAANGVWYDAIMTLAKLRFTNPKNHTLLANWTTLLHSIGLEEIANKPLINCCKPRFNNTN</sequence>
<name>A0A8J7D2Z3_DESMC</name>
<organism evidence="2 3">
    <name type="scientific">Desmonostoc muscorum LEGE 12446</name>
    <dbReference type="NCBI Taxonomy" id="1828758"/>
    <lineage>
        <taxon>Bacteria</taxon>
        <taxon>Bacillati</taxon>
        <taxon>Cyanobacteriota</taxon>
        <taxon>Cyanophyceae</taxon>
        <taxon>Nostocales</taxon>
        <taxon>Nostocaceae</taxon>
        <taxon>Desmonostoc</taxon>
    </lineage>
</organism>
<feature type="region of interest" description="Disordered" evidence="1">
    <location>
        <begin position="38"/>
        <end position="61"/>
    </location>
</feature>
<dbReference type="RefSeq" id="WP_193920315.1">
    <property type="nucleotide sequence ID" value="NZ_JADEXS020000001.1"/>
</dbReference>
<gene>
    <name evidence="2" type="ORF">IQ276_23900</name>
</gene>
<dbReference type="Pfam" id="PF06051">
    <property type="entry name" value="DUF928"/>
    <property type="match status" value="1"/>
</dbReference>
<keyword evidence="3" id="KW-1185">Reference proteome</keyword>
<comment type="caution">
    <text evidence="2">The sequence shown here is derived from an EMBL/GenBank/DDBJ whole genome shotgun (WGS) entry which is preliminary data.</text>
</comment>
<feature type="compositionally biased region" description="Low complexity" evidence="1">
    <location>
        <begin position="47"/>
        <end position="60"/>
    </location>
</feature>
<dbReference type="InterPro" id="IPR010328">
    <property type="entry name" value="DUF928"/>
</dbReference>